<feature type="region of interest" description="Disordered" evidence="1">
    <location>
        <begin position="114"/>
        <end position="137"/>
    </location>
</feature>
<dbReference type="InterPro" id="IPR036390">
    <property type="entry name" value="WH_DNA-bd_sf"/>
</dbReference>
<dbReference type="AlphaFoldDB" id="A0A2N3J406"/>
<evidence type="ECO:0000313" key="3">
    <source>
        <dbReference type="Proteomes" id="UP000233467"/>
    </source>
</evidence>
<dbReference type="InterPro" id="IPR036388">
    <property type="entry name" value="WH-like_DNA-bd_sf"/>
</dbReference>
<gene>
    <name evidence="2" type="ORF">CJP16_07265</name>
</gene>
<keyword evidence="3" id="KW-1185">Reference proteome</keyword>
<evidence type="ECO:0000256" key="1">
    <source>
        <dbReference type="SAM" id="MobiDB-lite"/>
    </source>
</evidence>
<proteinExistence type="predicted"/>
<dbReference type="Proteomes" id="UP000233467">
    <property type="component" value="Unassembled WGS sequence"/>
</dbReference>
<dbReference type="SUPFAM" id="SSF46785">
    <property type="entry name" value="Winged helix' DNA-binding domain"/>
    <property type="match status" value="1"/>
</dbReference>
<evidence type="ECO:0000313" key="2">
    <source>
        <dbReference type="EMBL" id="PKQ80578.1"/>
    </source>
</evidence>
<name>A0A2N3J406_AERSO</name>
<dbReference type="Gene3D" id="1.10.10.10">
    <property type="entry name" value="Winged helix-like DNA-binding domain superfamily/Winged helix DNA-binding domain"/>
    <property type="match status" value="1"/>
</dbReference>
<dbReference type="EMBL" id="NQMM01000020">
    <property type="protein sequence ID" value="PKQ80578.1"/>
    <property type="molecule type" value="Genomic_DNA"/>
</dbReference>
<evidence type="ECO:0008006" key="4">
    <source>
        <dbReference type="Google" id="ProtNLM"/>
    </source>
</evidence>
<dbReference type="RefSeq" id="WP_101324164.1">
    <property type="nucleotide sequence ID" value="NZ_NQMM01000020.1"/>
</dbReference>
<comment type="caution">
    <text evidence="2">The sequence shown here is derived from an EMBL/GenBank/DDBJ whole genome shotgun (WGS) entry which is preliminary data.</text>
</comment>
<reference evidence="2 3" key="1">
    <citation type="journal article" date="2017" name="Front. Microbiol.">
        <title>Strong Genomic and Phenotypic Heterogeneity in the Aeromonas sobria Species Complex.</title>
        <authorList>
            <person name="Gauthier J."/>
            <person name="Vincent A.T."/>
            <person name="Charette S.J."/>
            <person name="Derome N."/>
        </authorList>
    </citation>
    <scope>NUCLEOTIDE SEQUENCE [LARGE SCALE GENOMIC DNA]</scope>
    <source>
        <strain evidence="2 3">TM18</strain>
    </source>
</reference>
<organism evidence="2 3">
    <name type="scientific">Aeromonas sobria</name>
    <dbReference type="NCBI Taxonomy" id="646"/>
    <lineage>
        <taxon>Bacteria</taxon>
        <taxon>Pseudomonadati</taxon>
        <taxon>Pseudomonadota</taxon>
        <taxon>Gammaproteobacteria</taxon>
        <taxon>Aeromonadales</taxon>
        <taxon>Aeromonadaceae</taxon>
        <taxon>Aeromonas</taxon>
    </lineage>
</organism>
<sequence length="184" mass="20862">MTNKTLSHSDQIVLALDKLPISVFGTAYTKEVALVLARHMNKIKDWSTCLYQRYIANAVGCTTRTVRSAIRRLEAINFIDTEHRKHDKIDNWNLASVYRLGSAIRALFRTPSKPFPAKSSTSFKQKQSNKDRAPVSSSVDKFAMFDHKRAAMTQEDWETSQKASQANNRNALQKLKALFGRGDL</sequence>
<protein>
    <recommendedName>
        <fullName evidence="4">Helix-turn-helix domain-containing protein</fullName>
    </recommendedName>
</protein>
<accession>A0A2N3J406</accession>